<evidence type="ECO:0000313" key="1">
    <source>
        <dbReference type="EMBL" id="KYQ56950.1"/>
    </source>
</evidence>
<name>A0A151X9F8_9HYME</name>
<keyword evidence="2" id="KW-1185">Reference proteome</keyword>
<dbReference type="Proteomes" id="UP000075809">
    <property type="component" value="Unassembled WGS sequence"/>
</dbReference>
<accession>A0A151X9F8</accession>
<reference evidence="1 2" key="1">
    <citation type="submission" date="2015-09" db="EMBL/GenBank/DDBJ databases">
        <title>Trachymyrmex zeteki WGS genome.</title>
        <authorList>
            <person name="Nygaard S."/>
            <person name="Hu H."/>
            <person name="Boomsma J."/>
            <person name="Zhang G."/>
        </authorList>
    </citation>
    <scope>NUCLEOTIDE SEQUENCE [LARGE SCALE GENOMIC DNA]</scope>
    <source>
        <strain evidence="1">Tzet28-1</strain>
        <tissue evidence="1">Whole body</tissue>
    </source>
</reference>
<dbReference type="AlphaFoldDB" id="A0A151X9F8"/>
<protein>
    <submittedName>
        <fullName evidence="1">Uncharacterized protein</fullName>
    </submittedName>
</protein>
<gene>
    <name evidence="1" type="ORF">ALC60_04154</name>
</gene>
<organism evidence="1 2">
    <name type="scientific">Mycetomoellerius zeteki</name>
    <dbReference type="NCBI Taxonomy" id="64791"/>
    <lineage>
        <taxon>Eukaryota</taxon>
        <taxon>Metazoa</taxon>
        <taxon>Ecdysozoa</taxon>
        <taxon>Arthropoda</taxon>
        <taxon>Hexapoda</taxon>
        <taxon>Insecta</taxon>
        <taxon>Pterygota</taxon>
        <taxon>Neoptera</taxon>
        <taxon>Endopterygota</taxon>
        <taxon>Hymenoptera</taxon>
        <taxon>Apocrita</taxon>
        <taxon>Aculeata</taxon>
        <taxon>Formicoidea</taxon>
        <taxon>Formicidae</taxon>
        <taxon>Myrmicinae</taxon>
        <taxon>Mycetomoellerius</taxon>
    </lineage>
</organism>
<proteinExistence type="predicted"/>
<dbReference type="EMBL" id="KQ982383">
    <property type="protein sequence ID" value="KYQ56950.1"/>
    <property type="molecule type" value="Genomic_DNA"/>
</dbReference>
<evidence type="ECO:0000313" key="2">
    <source>
        <dbReference type="Proteomes" id="UP000075809"/>
    </source>
</evidence>
<sequence>MTGNVKLRQAWRIAQSILVVSVLPRRCRGCAQVRSSPRAVRNRILEWPKRRGEIVESSFAPPTSKGTSRMTIATRVLETILPIGPVPAGVRRAVGPVLRK</sequence>